<feature type="transmembrane region" description="Helical" evidence="10">
    <location>
        <begin position="149"/>
        <end position="175"/>
    </location>
</feature>
<dbReference type="GO" id="GO:0015693">
    <property type="term" value="P:magnesium ion transport"/>
    <property type="evidence" value="ECO:0007669"/>
    <property type="project" value="UniProtKB-ARBA"/>
</dbReference>
<gene>
    <name evidence="15" type="ORF">BIW11_08950</name>
</gene>
<keyword evidence="7 9" id="KW-0472">Membrane</keyword>
<dbReference type="InParanoid" id="A0A1V9XM96"/>
<name>A0A1V9XM96_9ACAR</name>
<dbReference type="SUPFAM" id="SSF54631">
    <property type="entry name" value="CBS-domain pair"/>
    <property type="match status" value="1"/>
</dbReference>
<evidence type="ECO:0000313" key="16">
    <source>
        <dbReference type="Proteomes" id="UP000192247"/>
    </source>
</evidence>
<dbReference type="InterPro" id="IPR000644">
    <property type="entry name" value="CBS_dom"/>
</dbReference>
<dbReference type="SUPFAM" id="SSF51206">
    <property type="entry name" value="cAMP-binding domain-like"/>
    <property type="match status" value="1"/>
</dbReference>
<evidence type="ECO:0000259" key="12">
    <source>
        <dbReference type="PROSITE" id="PS50042"/>
    </source>
</evidence>
<dbReference type="InterPro" id="IPR044751">
    <property type="entry name" value="Ion_transp-like_CBS"/>
</dbReference>
<reference evidence="15 16" key="1">
    <citation type="journal article" date="2017" name="Gigascience">
        <title>Draft genome of the honey bee ectoparasitic mite, Tropilaelaps mercedesae, is shaped by the parasitic life history.</title>
        <authorList>
            <person name="Dong X."/>
            <person name="Armstrong S.D."/>
            <person name="Xia D."/>
            <person name="Makepeace B.L."/>
            <person name="Darby A.C."/>
            <person name="Kadowaki T."/>
        </authorList>
    </citation>
    <scope>NUCLEOTIDE SEQUENCE [LARGE SCALE GENOMIC DNA]</scope>
    <source>
        <strain evidence="15">Wuxi-XJTLU</strain>
    </source>
</reference>
<evidence type="ECO:0000256" key="9">
    <source>
        <dbReference type="PROSITE-ProRule" id="PRU01193"/>
    </source>
</evidence>
<keyword evidence="16" id="KW-1185">Reference proteome</keyword>
<keyword evidence="3 9" id="KW-0812">Transmembrane</keyword>
<evidence type="ECO:0000256" key="8">
    <source>
        <dbReference type="PROSITE-ProRule" id="PRU00703"/>
    </source>
</evidence>
<evidence type="ECO:0000256" key="7">
    <source>
        <dbReference type="ARBA" id="ARBA00023136"/>
    </source>
</evidence>
<feature type="transmembrane region" description="Helical" evidence="10">
    <location>
        <begin position="207"/>
        <end position="227"/>
    </location>
</feature>
<dbReference type="PROSITE" id="PS51371">
    <property type="entry name" value="CBS"/>
    <property type="match status" value="1"/>
</dbReference>
<evidence type="ECO:0000256" key="4">
    <source>
        <dbReference type="ARBA" id="ARBA00022737"/>
    </source>
</evidence>
<sequence length="646" mass="71931">MPNRRAGSLLFVFGLFLSVRFPSGVSAVNGMEHLIGLRIETGDESPVKVRENNAVVMRVFGLALTPETRVSFTYEVPSTDKTCLSAFLAQNVSYINSNSLLVFFRAPPVVDNGSRCYLCLSSGNSVWRHQGEFVSFTVSPHKPKGLSPWLLAVAAILLLGTSGLFSGLTLGLLTLNMSELQVISTCGTQEEKNYATKIIPLRRRGNYLLCSLILGNVFINNVFTVYIESQLPDGIGLTLATVGIVIFGEILPQALCSRYGLAIGAGTSMLTRIIMLLTSPISYPASLVLDRALGKELPSMFDRAKLAEYLRLVRTDDIKQEEMNIIFGALELSQKTAQEIMTRIEDVFMLPYEALLDFETIAEIVRRGYTRVPVFKESRQNIVGLLHTKDLALVAPGDALPLKLLLSFYKHPVCYTHASDPIGLPLTEFRKGRSHMAMVRTVTEGSGDNGPNSRIIGILTLEDVIEEIIQAEINDETDTLTDNRRRLRRWSTQVVVDFEDFIRVKRKSVLISPQLAFATFQYLATAIPEFDERILKASILRKLLPSDGLYFAAKFGQVICSKKETQDSFLLILEGKVQVTLGQESLQFESGPFTYFGAQALKNLDDPQCDQFEPDYTIVVSSDKVIYMKLNRQLYKKAVRLSKAID</sequence>
<dbReference type="InterPro" id="IPR014710">
    <property type="entry name" value="RmlC-like_jellyroll"/>
</dbReference>
<feature type="domain" description="CBS" evidence="13">
    <location>
        <begin position="341"/>
        <end position="402"/>
    </location>
</feature>
<comment type="similarity">
    <text evidence="2">Belongs to the ACDP family.</text>
</comment>
<evidence type="ECO:0000313" key="15">
    <source>
        <dbReference type="EMBL" id="OQR74606.1"/>
    </source>
</evidence>
<dbReference type="PANTHER" id="PTHR12064:SF94">
    <property type="entry name" value="UNEXTENDED PROTEIN"/>
    <property type="match status" value="1"/>
</dbReference>
<dbReference type="Pfam" id="PF25562">
    <property type="entry name" value="CNBH_CNNM2_C"/>
    <property type="match status" value="1"/>
</dbReference>
<dbReference type="FunFam" id="3.10.580.10:FF:000006">
    <property type="entry name" value="DUF21 and CBS domain protein"/>
    <property type="match status" value="1"/>
</dbReference>
<comment type="caution">
    <text evidence="15">The sequence shown here is derived from an EMBL/GenBank/DDBJ whole genome shotgun (WGS) entry which is preliminary data.</text>
</comment>
<dbReference type="InterPro" id="IPR002550">
    <property type="entry name" value="CNNM"/>
</dbReference>
<dbReference type="OrthoDB" id="5353557at2759"/>
<evidence type="ECO:0000259" key="14">
    <source>
        <dbReference type="PROSITE" id="PS51846"/>
    </source>
</evidence>
<dbReference type="Gene3D" id="2.60.120.10">
    <property type="entry name" value="Jelly Rolls"/>
    <property type="match status" value="1"/>
</dbReference>
<feature type="domain" description="Cyclic nucleotide-binding" evidence="12">
    <location>
        <begin position="550"/>
        <end position="646"/>
    </location>
</feature>
<dbReference type="Proteomes" id="UP000192247">
    <property type="component" value="Unassembled WGS sequence"/>
</dbReference>
<dbReference type="GO" id="GO:0032026">
    <property type="term" value="P:response to magnesium ion"/>
    <property type="evidence" value="ECO:0007669"/>
    <property type="project" value="UniProtKB-ARBA"/>
</dbReference>
<evidence type="ECO:0000256" key="10">
    <source>
        <dbReference type="SAM" id="Phobius"/>
    </source>
</evidence>
<dbReference type="InterPro" id="IPR018490">
    <property type="entry name" value="cNMP-bd_dom_sf"/>
</dbReference>
<dbReference type="InterPro" id="IPR000595">
    <property type="entry name" value="cNMP-bd_dom"/>
</dbReference>
<feature type="signal peptide" evidence="11">
    <location>
        <begin position="1"/>
        <end position="27"/>
    </location>
</feature>
<dbReference type="InterPro" id="IPR046342">
    <property type="entry name" value="CBS_dom_sf"/>
</dbReference>
<evidence type="ECO:0000256" key="1">
    <source>
        <dbReference type="ARBA" id="ARBA00004554"/>
    </source>
</evidence>
<keyword evidence="5 9" id="KW-1133">Transmembrane helix</keyword>
<accession>A0A1V9XM96</accession>
<dbReference type="EMBL" id="MNPL01007709">
    <property type="protein sequence ID" value="OQR74606.1"/>
    <property type="molecule type" value="Genomic_DNA"/>
</dbReference>
<evidence type="ECO:0000256" key="6">
    <source>
        <dbReference type="ARBA" id="ARBA00023122"/>
    </source>
</evidence>
<feature type="chain" id="PRO_5012686835" evidence="11">
    <location>
        <begin position="28"/>
        <end position="646"/>
    </location>
</feature>
<dbReference type="GO" id="GO:0016323">
    <property type="term" value="C:basolateral plasma membrane"/>
    <property type="evidence" value="ECO:0007669"/>
    <property type="project" value="UniProtKB-SubCell"/>
</dbReference>
<organism evidence="15 16">
    <name type="scientific">Tropilaelaps mercedesae</name>
    <dbReference type="NCBI Taxonomy" id="418985"/>
    <lineage>
        <taxon>Eukaryota</taxon>
        <taxon>Metazoa</taxon>
        <taxon>Ecdysozoa</taxon>
        <taxon>Arthropoda</taxon>
        <taxon>Chelicerata</taxon>
        <taxon>Arachnida</taxon>
        <taxon>Acari</taxon>
        <taxon>Parasitiformes</taxon>
        <taxon>Mesostigmata</taxon>
        <taxon>Gamasina</taxon>
        <taxon>Dermanyssoidea</taxon>
        <taxon>Laelapidae</taxon>
        <taxon>Tropilaelaps</taxon>
    </lineage>
</organism>
<evidence type="ECO:0000256" key="3">
    <source>
        <dbReference type="ARBA" id="ARBA00022692"/>
    </source>
</evidence>
<dbReference type="GO" id="GO:0010960">
    <property type="term" value="P:magnesium ion homeostasis"/>
    <property type="evidence" value="ECO:0007669"/>
    <property type="project" value="InterPro"/>
</dbReference>
<dbReference type="Gene3D" id="3.10.580.10">
    <property type="entry name" value="CBS-domain"/>
    <property type="match status" value="1"/>
</dbReference>
<dbReference type="PROSITE" id="PS51846">
    <property type="entry name" value="CNNM"/>
    <property type="match status" value="1"/>
</dbReference>
<dbReference type="PANTHER" id="PTHR12064">
    <property type="entry name" value="METAL TRANSPORTER CNNM"/>
    <property type="match status" value="1"/>
</dbReference>
<keyword evidence="4" id="KW-0677">Repeat</keyword>
<dbReference type="PROSITE" id="PS50042">
    <property type="entry name" value="CNMP_BINDING_3"/>
    <property type="match status" value="1"/>
</dbReference>
<evidence type="ECO:0000256" key="5">
    <source>
        <dbReference type="ARBA" id="ARBA00022989"/>
    </source>
</evidence>
<dbReference type="STRING" id="418985.A0A1V9XM96"/>
<evidence type="ECO:0000256" key="11">
    <source>
        <dbReference type="SAM" id="SignalP"/>
    </source>
</evidence>
<evidence type="ECO:0000256" key="2">
    <source>
        <dbReference type="ARBA" id="ARBA00010484"/>
    </source>
</evidence>
<dbReference type="GO" id="GO:1905941">
    <property type="term" value="P:positive regulation of gonad development"/>
    <property type="evidence" value="ECO:0007669"/>
    <property type="project" value="UniProtKB-ARBA"/>
</dbReference>
<dbReference type="GO" id="GO:0008340">
    <property type="term" value="P:determination of adult lifespan"/>
    <property type="evidence" value="ECO:0007669"/>
    <property type="project" value="UniProtKB-ARBA"/>
</dbReference>
<dbReference type="GO" id="GO:0040018">
    <property type="term" value="P:positive regulation of multicellular organism growth"/>
    <property type="evidence" value="ECO:0007669"/>
    <property type="project" value="UniProtKB-ARBA"/>
</dbReference>
<protein>
    <submittedName>
        <fullName evidence="15">Metal transporter CNNM4-like</fullName>
    </submittedName>
</protein>
<comment type="subcellular location">
    <subcellularLocation>
        <location evidence="1">Basolateral cell membrane</location>
        <topology evidence="1">Multi-pass membrane protein</topology>
    </subcellularLocation>
</comment>
<dbReference type="CDD" id="cd04590">
    <property type="entry name" value="CBS_pair_CorC_HlyC_assoc"/>
    <property type="match status" value="1"/>
</dbReference>
<proteinExistence type="inferred from homology"/>
<dbReference type="AlphaFoldDB" id="A0A1V9XM96"/>
<dbReference type="InterPro" id="IPR045095">
    <property type="entry name" value="ACDP"/>
</dbReference>
<keyword evidence="6 8" id="KW-0129">CBS domain</keyword>
<dbReference type="Pfam" id="PF01595">
    <property type="entry name" value="CNNM"/>
    <property type="match status" value="1"/>
</dbReference>
<feature type="domain" description="CNNM transmembrane" evidence="14">
    <location>
        <begin position="144"/>
        <end position="322"/>
    </location>
</feature>
<evidence type="ECO:0000259" key="13">
    <source>
        <dbReference type="PROSITE" id="PS51371"/>
    </source>
</evidence>
<keyword evidence="11" id="KW-0732">Signal</keyword>
<dbReference type="GO" id="GO:0022857">
    <property type="term" value="F:transmembrane transporter activity"/>
    <property type="evidence" value="ECO:0007669"/>
    <property type="project" value="TreeGrafter"/>
</dbReference>